<reference evidence="2 3" key="1">
    <citation type="submission" date="2017-10" db="EMBL/GenBank/DDBJ databases">
        <title>Extensive intraspecific genome diversity in a model arbuscular mycorrhizal fungus.</title>
        <authorList>
            <person name="Chen E.C.H."/>
            <person name="Morin E."/>
            <person name="Baudet D."/>
            <person name="Noel J."/>
            <person name="Ndikumana S."/>
            <person name="Charron P."/>
            <person name="St-Onge C."/>
            <person name="Giorgi J."/>
            <person name="Grigoriev I.V."/>
            <person name="Roux C."/>
            <person name="Martin F.M."/>
            <person name="Corradi N."/>
        </authorList>
    </citation>
    <scope>NUCLEOTIDE SEQUENCE [LARGE SCALE GENOMIC DNA]</scope>
    <source>
        <strain evidence="2 3">A1</strain>
    </source>
</reference>
<reference evidence="2 3" key="2">
    <citation type="submission" date="2017-10" db="EMBL/GenBank/DDBJ databases">
        <title>Genome analyses suggest a sexual origin of heterokaryosis in a supposedly ancient asexual fungus.</title>
        <authorList>
            <person name="Corradi N."/>
            <person name="Sedzielewska K."/>
            <person name="Noel J."/>
            <person name="Charron P."/>
            <person name="Farinelli L."/>
            <person name="Marton T."/>
            <person name="Kruger M."/>
            <person name="Pelin A."/>
            <person name="Brachmann A."/>
            <person name="Corradi N."/>
        </authorList>
    </citation>
    <scope>NUCLEOTIDE SEQUENCE [LARGE SCALE GENOMIC DNA]</scope>
    <source>
        <strain evidence="2 3">A1</strain>
    </source>
</reference>
<dbReference type="AlphaFoldDB" id="A0A2N0QQG7"/>
<evidence type="ECO:0000313" key="2">
    <source>
        <dbReference type="EMBL" id="PKC53300.1"/>
    </source>
</evidence>
<gene>
    <name evidence="2" type="ORF">RhiirA1_479576</name>
</gene>
<evidence type="ECO:0000313" key="3">
    <source>
        <dbReference type="Proteomes" id="UP000232688"/>
    </source>
</evidence>
<dbReference type="VEuPathDB" id="FungiDB:RhiirA1_479576"/>
<feature type="compositionally biased region" description="Acidic residues" evidence="1">
    <location>
        <begin position="19"/>
        <end position="34"/>
    </location>
</feature>
<comment type="caution">
    <text evidence="2">The sequence shown here is derived from an EMBL/GenBank/DDBJ whole genome shotgun (WGS) entry which is preliminary data.</text>
</comment>
<sequence length="76" mass="8911">MCTILSQKKERNVKNTEISDIEDNEIDSEEEELNDTTKTKKKNKYSHSTLNRIHFGLQNIHDVFLMGSQNLEILIF</sequence>
<protein>
    <submittedName>
        <fullName evidence="2">Uncharacterized protein</fullName>
    </submittedName>
</protein>
<proteinExistence type="predicted"/>
<evidence type="ECO:0000256" key="1">
    <source>
        <dbReference type="SAM" id="MobiDB-lite"/>
    </source>
</evidence>
<accession>A0A2N0QQG7</accession>
<dbReference type="Proteomes" id="UP000232688">
    <property type="component" value="Unassembled WGS sequence"/>
</dbReference>
<dbReference type="EMBL" id="LLXH01004395">
    <property type="protein sequence ID" value="PKC53300.1"/>
    <property type="molecule type" value="Genomic_DNA"/>
</dbReference>
<organism evidence="2 3">
    <name type="scientific">Rhizophagus irregularis</name>
    <dbReference type="NCBI Taxonomy" id="588596"/>
    <lineage>
        <taxon>Eukaryota</taxon>
        <taxon>Fungi</taxon>
        <taxon>Fungi incertae sedis</taxon>
        <taxon>Mucoromycota</taxon>
        <taxon>Glomeromycotina</taxon>
        <taxon>Glomeromycetes</taxon>
        <taxon>Glomerales</taxon>
        <taxon>Glomeraceae</taxon>
        <taxon>Rhizophagus</taxon>
    </lineage>
</organism>
<feature type="region of interest" description="Disordered" evidence="1">
    <location>
        <begin position="16"/>
        <end position="43"/>
    </location>
</feature>
<name>A0A2N0QQG7_9GLOM</name>